<gene>
    <name evidence="3" type="ORF">DBT44_0001745</name>
    <name evidence="2" type="ORF">ODY61_01495</name>
</gene>
<dbReference type="Gene3D" id="3.40.30.10">
    <property type="entry name" value="Glutaredoxin"/>
    <property type="match status" value="1"/>
</dbReference>
<dbReference type="Pfam" id="PF00462">
    <property type="entry name" value="Glutaredoxin"/>
    <property type="match status" value="1"/>
</dbReference>
<dbReference type="EMBL" id="CP145132">
    <property type="protein sequence ID" value="WWC55049.1"/>
    <property type="molecule type" value="Genomic_DNA"/>
</dbReference>
<dbReference type="AlphaFoldDB" id="A0A1E9PGA3"/>
<dbReference type="RefSeq" id="WP_070559436.1">
    <property type="nucleotide sequence ID" value="NZ_CAJHLJ010000013.1"/>
</dbReference>
<evidence type="ECO:0000313" key="4">
    <source>
        <dbReference type="Proteomes" id="UP000250354"/>
    </source>
</evidence>
<dbReference type="Proteomes" id="UP001069047">
    <property type="component" value="Unassembled WGS sequence"/>
</dbReference>
<dbReference type="CDD" id="cd02976">
    <property type="entry name" value="NrdH"/>
    <property type="match status" value="1"/>
</dbReference>
<name>A0A1E9PGA3_9LACT</name>
<dbReference type="PANTHER" id="PTHR34386">
    <property type="entry name" value="GLUTAREDOXIN"/>
    <property type="match status" value="1"/>
</dbReference>
<accession>A0A9Q4DDT0</accession>
<reference evidence="3 4" key="1">
    <citation type="journal article" date="2020" name="J. Bacteriol.">
        <title>Aerococcus urinae Isolated from Women with Lower Urinary Tract Symptoms: In Vitro Aggregation and Genome Analysis.</title>
        <authorList>
            <person name="Hilt E.E."/>
            <person name="Putonti C."/>
            <person name="Thomas-White K."/>
            <person name="Lewis A.L."/>
            <person name="Visick K.L."/>
            <person name="Gilbert N.M."/>
            <person name="Wolfe A.J."/>
        </authorList>
    </citation>
    <scope>NUCLEOTIDE SEQUENCE [LARGE SCALE GENOMIC DNA]</scope>
    <source>
        <strain evidence="3 4">UMB1016</strain>
    </source>
</reference>
<dbReference type="PANTHER" id="PTHR34386:SF1">
    <property type="entry name" value="GLUTAREDOXIN-LIKE PROTEIN NRDH"/>
    <property type="match status" value="1"/>
</dbReference>
<evidence type="ECO:0000259" key="1">
    <source>
        <dbReference type="Pfam" id="PF00462"/>
    </source>
</evidence>
<dbReference type="InterPro" id="IPR036249">
    <property type="entry name" value="Thioredoxin-like_sf"/>
</dbReference>
<dbReference type="SUPFAM" id="SSF52833">
    <property type="entry name" value="Thioredoxin-like"/>
    <property type="match status" value="1"/>
</dbReference>
<evidence type="ECO:0000313" key="2">
    <source>
        <dbReference type="EMBL" id="MCY3086785.1"/>
    </source>
</evidence>
<keyword evidence="4" id="KW-1185">Reference proteome</keyword>
<organism evidence="2 5">
    <name type="scientific">Aerococcus mictus</name>
    <dbReference type="NCBI Taxonomy" id="2976810"/>
    <lineage>
        <taxon>Bacteria</taxon>
        <taxon>Bacillati</taxon>
        <taxon>Bacillota</taxon>
        <taxon>Bacilli</taxon>
        <taxon>Lactobacillales</taxon>
        <taxon>Aerococcaceae</taxon>
        <taxon>Aerococcus</taxon>
    </lineage>
</organism>
<dbReference type="InterPro" id="IPR051548">
    <property type="entry name" value="Grx-like_ET"/>
</dbReference>
<feature type="domain" description="Glutaredoxin" evidence="1">
    <location>
        <begin position="2"/>
        <end position="58"/>
    </location>
</feature>
<evidence type="ECO:0000313" key="3">
    <source>
        <dbReference type="EMBL" id="WWC55049.1"/>
    </source>
</evidence>
<evidence type="ECO:0000313" key="5">
    <source>
        <dbReference type="Proteomes" id="UP001069047"/>
    </source>
</evidence>
<reference evidence="3" key="3">
    <citation type="submission" date="2024-02" db="EMBL/GenBank/DDBJ databases">
        <authorList>
            <person name="Choi B."/>
        </authorList>
    </citation>
    <scope>NUCLEOTIDE SEQUENCE</scope>
    <source>
        <strain evidence="3">UMB1016</strain>
    </source>
</reference>
<protein>
    <submittedName>
        <fullName evidence="2">Glutaredoxin family protein</fullName>
    </submittedName>
</protein>
<proteinExistence type="predicted"/>
<sequence length="77" mass="8591">MIKVYSKTVCGGCDMVKHYLDMNKLDYTVINLDEDQEAMDLVQSKGIMGVPIVVVNDDWERAIVGFNPVAIDDLIKG</sequence>
<dbReference type="EMBL" id="JAOTMY010000001">
    <property type="protein sequence ID" value="MCY3086785.1"/>
    <property type="molecule type" value="Genomic_DNA"/>
</dbReference>
<dbReference type="PROSITE" id="PS51354">
    <property type="entry name" value="GLUTAREDOXIN_2"/>
    <property type="match status" value="1"/>
</dbReference>
<dbReference type="InterPro" id="IPR002109">
    <property type="entry name" value="Glutaredoxin"/>
</dbReference>
<dbReference type="Proteomes" id="UP000250354">
    <property type="component" value="Chromosome"/>
</dbReference>
<accession>A0A1E9PGA3</accession>
<reference evidence="2" key="2">
    <citation type="submission" date="2022-09" db="EMBL/GenBank/DDBJ databases">
        <title>Aerococcus urinae taxonomy study.</title>
        <authorList>
            <person name="Christensen J."/>
            <person name="Senneby E."/>
        </authorList>
    </citation>
    <scope>NUCLEOTIDE SEQUENCE</scope>
    <source>
        <strain evidence="2">LUND-41-B12</strain>
    </source>
</reference>
<dbReference type="GO" id="GO:0009055">
    <property type="term" value="F:electron transfer activity"/>
    <property type="evidence" value="ECO:0007669"/>
    <property type="project" value="TreeGrafter"/>
</dbReference>
<dbReference type="GO" id="GO:0045454">
    <property type="term" value="P:cell redox homeostasis"/>
    <property type="evidence" value="ECO:0007669"/>
    <property type="project" value="TreeGrafter"/>
</dbReference>